<name>A0A915D298_9BILA</name>
<reference evidence="2" key="1">
    <citation type="submission" date="2022-11" db="UniProtKB">
        <authorList>
            <consortium name="WormBaseParasite"/>
        </authorList>
    </citation>
    <scope>IDENTIFICATION</scope>
</reference>
<organism evidence="1 2">
    <name type="scientific">Ditylenchus dipsaci</name>
    <dbReference type="NCBI Taxonomy" id="166011"/>
    <lineage>
        <taxon>Eukaryota</taxon>
        <taxon>Metazoa</taxon>
        <taxon>Ecdysozoa</taxon>
        <taxon>Nematoda</taxon>
        <taxon>Chromadorea</taxon>
        <taxon>Rhabditida</taxon>
        <taxon>Tylenchina</taxon>
        <taxon>Tylenchomorpha</taxon>
        <taxon>Sphaerularioidea</taxon>
        <taxon>Anguinidae</taxon>
        <taxon>Anguininae</taxon>
        <taxon>Ditylenchus</taxon>
    </lineage>
</organism>
<dbReference type="Proteomes" id="UP000887574">
    <property type="component" value="Unplaced"/>
</dbReference>
<sequence length="83" mass="9351">MVNGVQPTIQQIQQYSNLTPLNGPAISAGSPAKHLLMARSLGTSVFSRRRSNYGYRGRSGSKYHGRNYYGRTYNRNYYGKGME</sequence>
<keyword evidence="1" id="KW-1185">Reference proteome</keyword>
<evidence type="ECO:0000313" key="1">
    <source>
        <dbReference type="Proteomes" id="UP000887574"/>
    </source>
</evidence>
<dbReference type="WBParaSite" id="jg14628">
    <property type="protein sequence ID" value="jg14628"/>
    <property type="gene ID" value="jg14628"/>
</dbReference>
<dbReference type="AlphaFoldDB" id="A0A915D298"/>
<protein>
    <submittedName>
        <fullName evidence="2">Uncharacterized protein</fullName>
    </submittedName>
</protein>
<proteinExistence type="predicted"/>
<accession>A0A915D298</accession>
<evidence type="ECO:0000313" key="2">
    <source>
        <dbReference type="WBParaSite" id="jg14628"/>
    </source>
</evidence>